<dbReference type="AlphaFoldDB" id="A0A834KHX2"/>
<evidence type="ECO:0000313" key="2">
    <source>
        <dbReference type="Proteomes" id="UP000600918"/>
    </source>
</evidence>
<proteinExistence type="predicted"/>
<keyword evidence="2" id="KW-1185">Reference proteome</keyword>
<comment type="caution">
    <text evidence="1">The sequence shown here is derived from an EMBL/GenBank/DDBJ whole genome shotgun (WGS) entry which is preliminary data.</text>
</comment>
<reference evidence="1" key="1">
    <citation type="journal article" date="2020" name="G3 (Bethesda)">
        <title>High-Quality Assemblies for Three Invasive Social Wasps from the &lt;i&gt;Vespula&lt;/i&gt; Genus.</title>
        <authorList>
            <person name="Harrop T.W.R."/>
            <person name="Guhlin J."/>
            <person name="McLaughlin G.M."/>
            <person name="Permina E."/>
            <person name="Stockwell P."/>
            <person name="Gilligan J."/>
            <person name="Le Lec M.F."/>
            <person name="Gruber M.A.M."/>
            <person name="Quinn O."/>
            <person name="Lovegrove M."/>
            <person name="Duncan E.J."/>
            <person name="Remnant E.J."/>
            <person name="Van Eeckhoven J."/>
            <person name="Graham B."/>
            <person name="Knapp R.A."/>
            <person name="Langford K.W."/>
            <person name="Kronenberg Z."/>
            <person name="Press M.O."/>
            <person name="Eacker S.M."/>
            <person name="Wilson-Rankin E.E."/>
            <person name="Purcell J."/>
            <person name="Lester P.J."/>
            <person name="Dearden P.K."/>
        </authorList>
    </citation>
    <scope>NUCLEOTIDE SEQUENCE</scope>
    <source>
        <strain evidence="1">Volc-1</strain>
    </source>
</reference>
<sequence length="165" mass="18281">MHSGGGINGVCSTQPALSIINMKVSYETINVDDNGGEKDLLRLLIEAILVGVARGRFKCFQHGSYDVSHAYCVAKEIKIDGESAAMLLCTSTPIFMLFTIPYYETSLICLQMRKTKLQKLALPGKIGCYLIHTDDEIVCSRKPRNRSTSDEVQHASQLCICEFKT</sequence>
<dbReference type="Proteomes" id="UP000600918">
    <property type="component" value="Unassembled WGS sequence"/>
</dbReference>
<name>A0A834KHX2_VESPE</name>
<accession>A0A834KHX2</accession>
<gene>
    <name evidence="1" type="ORF">H0235_014694</name>
</gene>
<organism evidence="1 2">
    <name type="scientific">Vespula pensylvanica</name>
    <name type="common">Western yellow jacket</name>
    <name type="synonym">Wasp</name>
    <dbReference type="NCBI Taxonomy" id="30213"/>
    <lineage>
        <taxon>Eukaryota</taxon>
        <taxon>Metazoa</taxon>
        <taxon>Ecdysozoa</taxon>
        <taxon>Arthropoda</taxon>
        <taxon>Hexapoda</taxon>
        <taxon>Insecta</taxon>
        <taxon>Pterygota</taxon>
        <taxon>Neoptera</taxon>
        <taxon>Endopterygota</taxon>
        <taxon>Hymenoptera</taxon>
        <taxon>Apocrita</taxon>
        <taxon>Aculeata</taxon>
        <taxon>Vespoidea</taxon>
        <taxon>Vespidae</taxon>
        <taxon>Vespinae</taxon>
        <taxon>Vespula</taxon>
    </lineage>
</organism>
<protein>
    <submittedName>
        <fullName evidence="1">Uncharacterized protein</fullName>
    </submittedName>
</protein>
<evidence type="ECO:0000313" key="1">
    <source>
        <dbReference type="EMBL" id="KAF7407038.1"/>
    </source>
</evidence>
<dbReference type="EMBL" id="JACSDY010000015">
    <property type="protein sequence ID" value="KAF7407038.1"/>
    <property type="molecule type" value="Genomic_DNA"/>
</dbReference>